<reference evidence="2 3" key="1">
    <citation type="journal article" date="2018" name="Front. Plant Sci.">
        <title>Red Clover (Trifolium pratense) and Zigzag Clover (T. medium) - A Picture of Genomic Similarities and Differences.</title>
        <authorList>
            <person name="Dluhosova J."/>
            <person name="Istvanek J."/>
            <person name="Nedelnik J."/>
            <person name="Repkova J."/>
        </authorList>
    </citation>
    <scope>NUCLEOTIDE SEQUENCE [LARGE SCALE GENOMIC DNA]</scope>
    <source>
        <strain evidence="3">cv. 10/8</strain>
        <tissue evidence="2">Leaf</tissue>
    </source>
</reference>
<protein>
    <submittedName>
        <fullName evidence="2">Uncharacterized protein</fullName>
    </submittedName>
</protein>
<evidence type="ECO:0000313" key="3">
    <source>
        <dbReference type="Proteomes" id="UP000265520"/>
    </source>
</evidence>
<accession>A0A392TYZ7</accession>
<feature type="region of interest" description="Disordered" evidence="1">
    <location>
        <begin position="1"/>
        <end position="35"/>
    </location>
</feature>
<organism evidence="2 3">
    <name type="scientific">Trifolium medium</name>
    <dbReference type="NCBI Taxonomy" id="97028"/>
    <lineage>
        <taxon>Eukaryota</taxon>
        <taxon>Viridiplantae</taxon>
        <taxon>Streptophyta</taxon>
        <taxon>Embryophyta</taxon>
        <taxon>Tracheophyta</taxon>
        <taxon>Spermatophyta</taxon>
        <taxon>Magnoliopsida</taxon>
        <taxon>eudicotyledons</taxon>
        <taxon>Gunneridae</taxon>
        <taxon>Pentapetalae</taxon>
        <taxon>rosids</taxon>
        <taxon>fabids</taxon>
        <taxon>Fabales</taxon>
        <taxon>Fabaceae</taxon>
        <taxon>Papilionoideae</taxon>
        <taxon>50 kb inversion clade</taxon>
        <taxon>NPAAA clade</taxon>
        <taxon>Hologalegina</taxon>
        <taxon>IRL clade</taxon>
        <taxon>Trifolieae</taxon>
        <taxon>Trifolium</taxon>
    </lineage>
</organism>
<keyword evidence="3" id="KW-1185">Reference proteome</keyword>
<feature type="non-terminal residue" evidence="2">
    <location>
        <position position="35"/>
    </location>
</feature>
<evidence type="ECO:0000313" key="2">
    <source>
        <dbReference type="EMBL" id="MCI66108.1"/>
    </source>
</evidence>
<dbReference type="AlphaFoldDB" id="A0A392TYZ7"/>
<proteinExistence type="predicted"/>
<comment type="caution">
    <text evidence="2">The sequence shown here is derived from an EMBL/GenBank/DDBJ whole genome shotgun (WGS) entry which is preliminary data.</text>
</comment>
<feature type="compositionally biased region" description="Polar residues" evidence="1">
    <location>
        <begin position="19"/>
        <end position="35"/>
    </location>
</feature>
<evidence type="ECO:0000256" key="1">
    <source>
        <dbReference type="SAM" id="MobiDB-lite"/>
    </source>
</evidence>
<name>A0A392TYZ7_9FABA</name>
<dbReference type="Proteomes" id="UP000265520">
    <property type="component" value="Unassembled WGS sequence"/>
</dbReference>
<sequence>MEGIEQVNSEATKDKNDNQLHFLSTEPGSQTCRAS</sequence>
<dbReference type="EMBL" id="LXQA010688820">
    <property type="protein sequence ID" value="MCI66108.1"/>
    <property type="molecule type" value="Genomic_DNA"/>
</dbReference>
<feature type="compositionally biased region" description="Polar residues" evidence="1">
    <location>
        <begin position="1"/>
        <end position="10"/>
    </location>
</feature>